<evidence type="ECO:0008006" key="4">
    <source>
        <dbReference type="Google" id="ProtNLM"/>
    </source>
</evidence>
<evidence type="ECO:0000313" key="2">
    <source>
        <dbReference type="EMBL" id="GHC74391.1"/>
    </source>
</evidence>
<feature type="signal peptide" evidence="1">
    <location>
        <begin position="1"/>
        <end position="41"/>
    </location>
</feature>
<dbReference type="Pfam" id="PF06649">
    <property type="entry name" value="DUF1161"/>
    <property type="match status" value="1"/>
</dbReference>
<feature type="chain" id="PRO_5046107690" description="DUF1161 domain-containing protein" evidence="1">
    <location>
        <begin position="42"/>
        <end position="122"/>
    </location>
</feature>
<organism evidence="2 3">
    <name type="scientific">Pseudorhodoferax aquiterrae</name>
    <dbReference type="NCBI Taxonomy" id="747304"/>
    <lineage>
        <taxon>Bacteria</taxon>
        <taxon>Pseudomonadati</taxon>
        <taxon>Pseudomonadota</taxon>
        <taxon>Betaproteobacteria</taxon>
        <taxon>Burkholderiales</taxon>
        <taxon>Comamonadaceae</taxon>
    </lineage>
</organism>
<dbReference type="EMBL" id="BMYK01000003">
    <property type="protein sequence ID" value="GHC74391.1"/>
    <property type="molecule type" value="Genomic_DNA"/>
</dbReference>
<evidence type="ECO:0000256" key="1">
    <source>
        <dbReference type="SAM" id="SignalP"/>
    </source>
</evidence>
<dbReference type="InterPro" id="IPR010595">
    <property type="entry name" value="DUF1161"/>
</dbReference>
<dbReference type="Proteomes" id="UP000626210">
    <property type="component" value="Unassembled WGS sequence"/>
</dbReference>
<evidence type="ECO:0000313" key="3">
    <source>
        <dbReference type="Proteomes" id="UP000626210"/>
    </source>
</evidence>
<accession>A0ABQ3FX95</accession>
<gene>
    <name evidence="2" type="ORF">GCM10007320_11520</name>
</gene>
<protein>
    <recommendedName>
        <fullName evidence="4">DUF1161 domain-containing protein</fullName>
    </recommendedName>
</protein>
<name>A0ABQ3FX95_9BURK</name>
<sequence>MAAPDSLETFVTRRILAAATLPAMKPLLIPLLCLLVGSAQAADNCEAIRSGIEARIRAGGIANPVVTVVDAAQSAPGQVVGSCGMGSKKIVYVQGDAAPRSPAPILTECRDGSMPVDGRCPR</sequence>
<reference evidence="3" key="1">
    <citation type="journal article" date="2019" name="Int. J. Syst. Evol. Microbiol.">
        <title>The Global Catalogue of Microorganisms (GCM) 10K type strain sequencing project: providing services to taxonomists for standard genome sequencing and annotation.</title>
        <authorList>
            <consortium name="The Broad Institute Genomics Platform"/>
            <consortium name="The Broad Institute Genome Sequencing Center for Infectious Disease"/>
            <person name="Wu L."/>
            <person name="Ma J."/>
        </authorList>
    </citation>
    <scope>NUCLEOTIDE SEQUENCE [LARGE SCALE GENOMIC DNA]</scope>
    <source>
        <strain evidence="3">KCTC 23314</strain>
    </source>
</reference>
<proteinExistence type="predicted"/>
<comment type="caution">
    <text evidence="2">The sequence shown here is derived from an EMBL/GenBank/DDBJ whole genome shotgun (WGS) entry which is preliminary data.</text>
</comment>
<keyword evidence="3" id="KW-1185">Reference proteome</keyword>
<keyword evidence="1" id="KW-0732">Signal</keyword>